<dbReference type="Proteomes" id="UP000317990">
    <property type="component" value="Unassembled WGS sequence"/>
</dbReference>
<accession>A0A524RNP5</accession>
<name>A0A524RNP5_9CHRO</name>
<evidence type="ECO:0000313" key="2">
    <source>
        <dbReference type="Proteomes" id="UP000317990"/>
    </source>
</evidence>
<protein>
    <submittedName>
        <fullName evidence="1">Uncharacterized protein</fullName>
    </submittedName>
</protein>
<evidence type="ECO:0000313" key="1">
    <source>
        <dbReference type="EMBL" id="TGG91904.1"/>
    </source>
</evidence>
<organism evidence="1 2">
    <name type="scientific">Aphanocapsa feldmannii 277cV</name>
    <dbReference type="NCBI Taxonomy" id="2507553"/>
    <lineage>
        <taxon>Bacteria</taxon>
        <taxon>Bacillati</taxon>
        <taxon>Cyanobacteriota</taxon>
        <taxon>Cyanophyceae</taxon>
        <taxon>Oscillatoriophycideae</taxon>
        <taxon>Chroococcales</taxon>
        <taxon>Microcystaceae</taxon>
        <taxon>Aphanocapsa</taxon>
    </lineage>
</organism>
<dbReference type="EMBL" id="SRMO01000070">
    <property type="protein sequence ID" value="TGG91904.1"/>
    <property type="molecule type" value="Genomic_DNA"/>
</dbReference>
<sequence>MTQPGGPAAINGFLYQILHHLDWLAEFGLNGVLDGEDVKDGCLVLEPRDGGDAQALGSDLYLVEQYKTRAGGTWSLSDVMEVLRDLRKSVPNWQPRYGHYRFVTDGRPGELRSFESFLARLKGIESTDDLDNETKHNFARRQTLCLGDRDFLDHVALKTRTRVTGSVTTVERELIFHLLYRFDMDFHINQEEVARSVEAQLRPYCRNLGDEIGVRKRLIGDLMECLSAREVRFNRDHIRELLQSAGLSPDRLQKVRKLARKLEGGMRRRSAYLRYRRESDVREVPCWPETKHVLAVMGKSGAGKSWQLARLMEEGAKAGELFVFIRGDGTAEEILTSAARELWQVGLGETSDLTLQAVSNFFREESFQLRSPLFTVVVDDVQRNDVARRLVQQDWSSLGARLALTMPLTLARTFGSTDSEEISFHHVGEFSIDELDILLKKSGQRWADLPGDLKRLLRNPILAGLYLNLSVSSFYVAPQSEYEIFQAFWDRIDEKCLRGDKGIIIALADLALQCNSSYRLDRTQWEKIGLTRESLAALESVGWLTCLEHGEVEFTHDRLLNWAAAQFLSRKFMEQGLSLETLVGFMTGDAVASQPLQGKESQPGNAENKRFSIAFPDRFGYVQMDTLWSLSKRGANPEVLDLIVENMEHNCAFEGDSHYHYLYTYLLPTLGEGAIPILLRRLDTIAANFPDNYRVDLIGEAFATLARRGTADIQSTIDLLVQSQSWDWQSVAVRVLAAVLDSKYMDRLWEIHHQRLEARDHGAKHRLQQGHGVTFSALRIGVSRHPEWLCDRISKADPSRERVSELAYLLNGLDHPEAGNIWQELRNVLMAKVMQSNNSRSLRSLLYGIARFADHEMKNFVIKYLSYSDEIVSAAAWVALVALDPKEAINRIIDINDAQTFSRNEWLPLCLRADSEQTRARLRELAASNSRGQQLIQSYFGKHPADLDRQTLDFILQTSENKFLDHMEEITTTDQLWPFFPLTSLGQMCSPQLLRILHDKAESELERIIVELACSKVREPLNHQILEAARRVLILIAGEGISSLINDELNSEHFSVRLGGLKWAWIHGNETTIERLSAIARRPVLRSCTGEPDPKAFREHCDAMIGLAAQGADKILVEILSNPGVIDVRLCLADFRKHQGPMPKSLTAQAVRAMRSQETSEQALWCSLVIAWLSDDPELIQDVRNVLDHAEPESRNALYACAALQRLGDRTADFARLAERLAFTEKNSKDGMNALIELGGEGVEGLKRWLEIKGKTEPINYCAIVIQSLYKSAKSRNVAIEAAVELCLKHRDLLHALYEIAAESDHETIRDLIVEDAFTKNSANVALNGMRGLVKFDMRRAVEAIKFGLSNHPNIERELCQLLVQVVPESALEMLVDAAMSLERDTLYDAIGRALRRVDPTNVSNVVLKRLRGTETERRIFCRIAEWLPISEIAEVLENLADLDSAIAVRRAALHALYKHREQEALRGLFSKFQNERCAARRWSIFVAILDSADPYLLTECEDELWLGHILTNDVPFAFEHYACDVIGRRKQ</sequence>
<comment type="caution">
    <text evidence="1">The sequence shown here is derived from an EMBL/GenBank/DDBJ whole genome shotgun (WGS) entry which is preliminary data.</text>
</comment>
<gene>
    <name evidence="1" type="ORF">ERJ67_07015</name>
</gene>
<proteinExistence type="predicted"/>
<reference evidence="1 2" key="1">
    <citation type="journal article" date="2019" name="mSystems">
        <title>Life at home and on the roam: Genomic adaptions reflect the dual lifestyle of an intracellular, facultative symbiont.</title>
        <authorList>
            <person name="Burgsdorf I."/>
        </authorList>
    </citation>
    <scope>NUCLEOTIDE SEQUENCE [LARGE SCALE GENOMIC DNA]</scope>
    <source>
        <strain evidence="1">277cV</strain>
    </source>
</reference>